<sequence>MSKLSIALTGATGYIGSQVLLELLKRFKGELDCRVLVRGSSNYAWLEALPVQVIAADVLEPIALHEALRGVDTLFHCAGLVSWTRRFRSQLYEVNVVGTRNVLHAALYNGVRRVVMTSSIAAVGMSEDGAPANEAALFKEWQRRNGYMEAKHLAELEALRAVAEGLDVVLLNPGVVIGVDHHNPASLSSSNRTLRQMYDEKLWVAPAGSTGFVDVRDVAMAHIAAWEKGKSGERYIVVGHNVSFHELLSRLSALNNGVAAKVLTVPRSVGMVAALGGEAWSLLTGNPSFIAFESIGTSARQLAYNNERSLCELGIAYHDLEETFQTILK</sequence>
<dbReference type="EMBL" id="CP000108">
    <property type="protein sequence ID" value="ABB27516.1"/>
    <property type="molecule type" value="Genomic_DNA"/>
</dbReference>
<dbReference type="EC" id="1.1.1.219" evidence="4"/>
<organism evidence="4">
    <name type="scientific">Chlorobium chlorochromatii (strain CaD3)</name>
    <dbReference type="NCBI Taxonomy" id="340177"/>
    <lineage>
        <taxon>Bacteria</taxon>
        <taxon>Pseudomonadati</taxon>
        <taxon>Chlorobiota</taxon>
        <taxon>Chlorobiia</taxon>
        <taxon>Chlorobiales</taxon>
        <taxon>Chlorobiaceae</taxon>
        <taxon>Chlorobium/Pelodictyon group</taxon>
        <taxon>Chlorobium</taxon>
    </lineage>
</organism>
<evidence type="ECO:0000256" key="2">
    <source>
        <dbReference type="ARBA" id="ARBA00023445"/>
    </source>
</evidence>
<accession>Q3AU09</accession>
<dbReference type="InterPro" id="IPR001509">
    <property type="entry name" value="Epimerase_deHydtase"/>
</dbReference>
<dbReference type="SUPFAM" id="SSF51735">
    <property type="entry name" value="NAD(P)-binding Rossmann-fold domains"/>
    <property type="match status" value="1"/>
</dbReference>
<dbReference type="PANTHER" id="PTHR10366">
    <property type="entry name" value="NAD DEPENDENT EPIMERASE/DEHYDRATASE"/>
    <property type="match status" value="1"/>
</dbReference>
<evidence type="ECO:0000313" key="4">
    <source>
        <dbReference type="EMBL" id="ABB27516.1"/>
    </source>
</evidence>
<comment type="similarity">
    <text evidence="2">Belongs to the NAD(P)-dependent epimerase/dehydratase family. Dihydroflavonol-4-reductase subfamily.</text>
</comment>
<dbReference type="Pfam" id="PF01370">
    <property type="entry name" value="Epimerase"/>
    <property type="match status" value="1"/>
</dbReference>
<dbReference type="PANTHER" id="PTHR10366:SF564">
    <property type="entry name" value="STEROL-4-ALPHA-CARBOXYLATE 3-DEHYDROGENASE, DECARBOXYLATING"/>
    <property type="match status" value="1"/>
</dbReference>
<evidence type="ECO:0000256" key="1">
    <source>
        <dbReference type="ARBA" id="ARBA00023002"/>
    </source>
</evidence>
<dbReference type="KEGG" id="cch:Cag_0240"/>
<gene>
    <name evidence="4" type="ordered locus">Cag_0240</name>
</gene>
<dbReference type="AlphaFoldDB" id="Q3AU09"/>
<evidence type="ECO:0000259" key="3">
    <source>
        <dbReference type="Pfam" id="PF01370"/>
    </source>
</evidence>
<dbReference type="Gene3D" id="3.40.50.720">
    <property type="entry name" value="NAD(P)-binding Rossmann-like Domain"/>
    <property type="match status" value="1"/>
</dbReference>
<dbReference type="InterPro" id="IPR050425">
    <property type="entry name" value="NAD(P)_dehydrat-like"/>
</dbReference>
<name>Q3AU09_CHLCH</name>
<proteinExistence type="inferred from homology"/>
<dbReference type="GO" id="GO:0045552">
    <property type="term" value="F:dihydroflavanol 4-reductase activity"/>
    <property type="evidence" value="ECO:0007669"/>
    <property type="project" value="UniProtKB-EC"/>
</dbReference>
<dbReference type="eggNOG" id="COG0451">
    <property type="taxonomic scope" value="Bacteria"/>
</dbReference>
<reference evidence="4" key="1">
    <citation type="submission" date="2005-08" db="EMBL/GenBank/DDBJ databases">
        <title>Complete sequence of Chlorobium chlorochromatii CaD3.</title>
        <authorList>
            <person name="Copeland A."/>
            <person name="Lucas S."/>
            <person name="Lapidus A."/>
            <person name="Barry K."/>
            <person name="Detter J.C."/>
            <person name="Glavina T."/>
            <person name="Hammon N."/>
            <person name="Israni S."/>
            <person name="Pitluck S."/>
            <person name="Bryant D."/>
            <person name="Schmutz J."/>
            <person name="Larimer F."/>
            <person name="Land M."/>
            <person name="Kyrpides N."/>
            <person name="Ivanova N."/>
            <person name="Richardson P."/>
        </authorList>
    </citation>
    <scope>NUCLEOTIDE SEQUENCE [LARGE SCALE GENOMIC DNA]</scope>
    <source>
        <strain evidence="4">CaD3</strain>
    </source>
</reference>
<dbReference type="STRING" id="340177.Cag_0240"/>
<keyword evidence="1 4" id="KW-0560">Oxidoreductase</keyword>
<protein>
    <submittedName>
        <fullName evidence="4">Dihydroflavonol 4-reductase family</fullName>
        <ecNumber evidence="4">1.1.1.219</ecNumber>
    </submittedName>
</protein>
<dbReference type="HOGENOM" id="CLU_007383_6_0_10"/>
<dbReference type="InterPro" id="IPR036291">
    <property type="entry name" value="NAD(P)-bd_dom_sf"/>
</dbReference>
<feature type="domain" description="NAD-dependent epimerase/dehydratase" evidence="3">
    <location>
        <begin position="6"/>
        <end position="236"/>
    </location>
</feature>
<dbReference type="OrthoDB" id="596910at2"/>